<dbReference type="Proteomes" id="UP000269721">
    <property type="component" value="Unassembled WGS sequence"/>
</dbReference>
<evidence type="ECO:0000313" key="2">
    <source>
        <dbReference type="EMBL" id="RKO84836.1"/>
    </source>
</evidence>
<organism evidence="2 3">
    <name type="scientific">Blyttiomyces helicus</name>
    <dbReference type="NCBI Taxonomy" id="388810"/>
    <lineage>
        <taxon>Eukaryota</taxon>
        <taxon>Fungi</taxon>
        <taxon>Fungi incertae sedis</taxon>
        <taxon>Chytridiomycota</taxon>
        <taxon>Chytridiomycota incertae sedis</taxon>
        <taxon>Chytridiomycetes</taxon>
        <taxon>Chytridiomycetes incertae sedis</taxon>
        <taxon>Blyttiomyces</taxon>
    </lineage>
</organism>
<dbReference type="Gene3D" id="1.20.58.2220">
    <property type="entry name" value="Formin, FH2 domain"/>
    <property type="match status" value="1"/>
</dbReference>
<dbReference type="InterPro" id="IPR042201">
    <property type="entry name" value="FH2_Formin_sf"/>
</dbReference>
<evidence type="ECO:0000313" key="3">
    <source>
        <dbReference type="Proteomes" id="UP000269721"/>
    </source>
</evidence>
<evidence type="ECO:0000259" key="1">
    <source>
        <dbReference type="PROSITE" id="PS51444"/>
    </source>
</evidence>
<accession>A0A4P9W3W4</accession>
<dbReference type="InterPro" id="IPR015425">
    <property type="entry name" value="FH2_Formin"/>
</dbReference>
<sequence>MLKIPKYEARLTALHFRFRFQERINEIRPVSPHAHFPANFHSALSSLIYPSLPQLHLGFQDIEAVINASDAIRNSKKIIKLMEVILAIGNYMNAENFRGGAFGFTIETLSK</sequence>
<proteinExistence type="predicted"/>
<reference evidence="3" key="1">
    <citation type="journal article" date="2018" name="Nat. Microbiol.">
        <title>Leveraging single-cell genomics to expand the fungal tree of life.</title>
        <authorList>
            <person name="Ahrendt S.R."/>
            <person name="Quandt C.A."/>
            <person name="Ciobanu D."/>
            <person name="Clum A."/>
            <person name="Salamov A."/>
            <person name="Andreopoulos B."/>
            <person name="Cheng J.F."/>
            <person name="Woyke T."/>
            <person name="Pelin A."/>
            <person name="Henrissat B."/>
            <person name="Reynolds N.K."/>
            <person name="Benny G.L."/>
            <person name="Smith M.E."/>
            <person name="James T.Y."/>
            <person name="Grigoriev I.V."/>
        </authorList>
    </citation>
    <scope>NUCLEOTIDE SEQUENCE [LARGE SCALE GENOMIC DNA]</scope>
</reference>
<dbReference type="EMBL" id="KZ999681">
    <property type="protein sequence ID" value="RKO84836.1"/>
    <property type="molecule type" value="Genomic_DNA"/>
</dbReference>
<protein>
    <recommendedName>
        <fullName evidence="1">FH2 domain-containing protein</fullName>
    </recommendedName>
</protein>
<dbReference type="InterPro" id="IPR051425">
    <property type="entry name" value="Formin_Homology"/>
</dbReference>
<dbReference type="PROSITE" id="PS51444">
    <property type="entry name" value="FH2"/>
    <property type="match status" value="1"/>
</dbReference>
<name>A0A4P9W3W4_9FUNG</name>
<gene>
    <name evidence="2" type="ORF">BDK51DRAFT_33340</name>
</gene>
<feature type="domain" description="FH2" evidence="1">
    <location>
        <begin position="1"/>
        <end position="111"/>
    </location>
</feature>
<feature type="non-terminal residue" evidence="2">
    <location>
        <position position="111"/>
    </location>
</feature>
<dbReference type="OrthoDB" id="1104827at2759"/>
<dbReference type="PANTHER" id="PTHR45725:SF1">
    <property type="entry name" value="DISHEVELLED ASSOCIATED ACTIVATOR OF MORPHOGENESIS, ISOFORM D"/>
    <property type="match status" value="1"/>
</dbReference>
<dbReference type="AlphaFoldDB" id="A0A4P9W3W4"/>
<keyword evidence="3" id="KW-1185">Reference proteome</keyword>
<dbReference type="SUPFAM" id="SSF101447">
    <property type="entry name" value="Formin homology 2 domain (FH2 domain)"/>
    <property type="match status" value="1"/>
</dbReference>
<dbReference type="Pfam" id="PF02181">
    <property type="entry name" value="FH2"/>
    <property type="match status" value="1"/>
</dbReference>
<dbReference type="PANTHER" id="PTHR45725">
    <property type="entry name" value="FORMIN HOMOLOGY 2 FAMILY MEMBER"/>
    <property type="match status" value="1"/>
</dbReference>